<organism evidence="1">
    <name type="scientific">Arundo donax</name>
    <name type="common">Giant reed</name>
    <name type="synonym">Donax arundinaceus</name>
    <dbReference type="NCBI Taxonomy" id="35708"/>
    <lineage>
        <taxon>Eukaryota</taxon>
        <taxon>Viridiplantae</taxon>
        <taxon>Streptophyta</taxon>
        <taxon>Embryophyta</taxon>
        <taxon>Tracheophyta</taxon>
        <taxon>Spermatophyta</taxon>
        <taxon>Magnoliopsida</taxon>
        <taxon>Liliopsida</taxon>
        <taxon>Poales</taxon>
        <taxon>Poaceae</taxon>
        <taxon>PACMAD clade</taxon>
        <taxon>Arundinoideae</taxon>
        <taxon>Arundineae</taxon>
        <taxon>Arundo</taxon>
    </lineage>
</organism>
<name>A0A0A9B4V8_ARUDO</name>
<dbReference type="EMBL" id="GBRH01243528">
    <property type="protein sequence ID" value="JAD54367.1"/>
    <property type="molecule type" value="Transcribed_RNA"/>
</dbReference>
<dbReference type="AlphaFoldDB" id="A0A0A9B4V8"/>
<evidence type="ECO:0000313" key="1">
    <source>
        <dbReference type="EMBL" id="JAD54367.1"/>
    </source>
</evidence>
<sequence length="27" mass="2846">MANGSSSIRVYLQLANMSCLSATVQSN</sequence>
<protein>
    <submittedName>
        <fullName evidence="1">Uncharacterized protein</fullName>
    </submittedName>
</protein>
<proteinExistence type="predicted"/>
<reference evidence="1" key="2">
    <citation type="journal article" date="2015" name="Data Brief">
        <title>Shoot transcriptome of the giant reed, Arundo donax.</title>
        <authorList>
            <person name="Barrero R.A."/>
            <person name="Guerrero F.D."/>
            <person name="Moolhuijzen P."/>
            <person name="Goolsby J.A."/>
            <person name="Tidwell J."/>
            <person name="Bellgard S.E."/>
            <person name="Bellgard M.I."/>
        </authorList>
    </citation>
    <scope>NUCLEOTIDE SEQUENCE</scope>
    <source>
        <tissue evidence="1">Shoot tissue taken approximately 20 cm above the soil surface</tissue>
    </source>
</reference>
<accession>A0A0A9B4V8</accession>
<reference evidence="1" key="1">
    <citation type="submission" date="2014-09" db="EMBL/GenBank/DDBJ databases">
        <authorList>
            <person name="Magalhaes I.L.F."/>
            <person name="Oliveira U."/>
            <person name="Santos F.R."/>
            <person name="Vidigal T.H.D.A."/>
            <person name="Brescovit A.D."/>
            <person name="Santos A.J."/>
        </authorList>
    </citation>
    <scope>NUCLEOTIDE SEQUENCE</scope>
    <source>
        <tissue evidence="1">Shoot tissue taken approximately 20 cm above the soil surface</tissue>
    </source>
</reference>